<accession>A0A8S5NJQ1</accession>
<reference evidence="1" key="1">
    <citation type="journal article" date="2021" name="Proc. Natl. Acad. Sci. U.S.A.">
        <title>A Catalog of Tens of Thousands of Viruses from Human Metagenomes Reveals Hidden Associations with Chronic Diseases.</title>
        <authorList>
            <person name="Tisza M.J."/>
            <person name="Buck C.B."/>
        </authorList>
    </citation>
    <scope>NUCLEOTIDE SEQUENCE</scope>
    <source>
        <strain evidence="1">CtREU2</strain>
    </source>
</reference>
<name>A0A8S5NJQ1_9CAUD</name>
<dbReference type="EMBL" id="BK015177">
    <property type="protein sequence ID" value="DAD94596.1"/>
    <property type="molecule type" value="Genomic_DNA"/>
</dbReference>
<proteinExistence type="predicted"/>
<protein>
    <submittedName>
        <fullName evidence="1">Uncharacterized protein</fullName>
    </submittedName>
</protein>
<organism evidence="1">
    <name type="scientific">Siphoviridae sp. ctREU2</name>
    <dbReference type="NCBI Taxonomy" id="2826333"/>
    <lineage>
        <taxon>Viruses</taxon>
        <taxon>Duplodnaviria</taxon>
        <taxon>Heunggongvirae</taxon>
        <taxon>Uroviricota</taxon>
        <taxon>Caudoviricetes</taxon>
    </lineage>
</organism>
<evidence type="ECO:0000313" key="1">
    <source>
        <dbReference type="EMBL" id="DAD94596.1"/>
    </source>
</evidence>
<sequence length="29" mass="3462">MAANNLVSLYYRKLRYSILVRFAKTKLKT</sequence>